<feature type="region of interest" description="Disordered" evidence="7">
    <location>
        <begin position="1"/>
        <end position="48"/>
    </location>
</feature>
<sequence length="228" mass="25771">MSSLEQERLEGSMKNMSTNVLVTSETSEPESTQSLDPSPSNGDTSKRPKFDLNLMDFYEGCSSKESSKRVFKCKYCKNKFSTSQALGGHQNAHRRERAIEKREKLMNDAAMANYDHAKYMLYPYAPEISRFHLHSSPAKNLGSGFNFQSMIQKPYSSHYLHRGFGHGLNNGWSKQTIVEQQQSSTHQLRNGGFQSLEISGYREEASMISKKNQSHQSGSLGLDLSLRL</sequence>
<evidence type="ECO:0000313" key="9">
    <source>
        <dbReference type="EMBL" id="KAJ8770416.1"/>
    </source>
</evidence>
<dbReference type="InterPro" id="IPR044246">
    <property type="entry name" value="ZFP3-like"/>
</dbReference>
<dbReference type="GO" id="GO:0005634">
    <property type="term" value="C:nucleus"/>
    <property type="evidence" value="ECO:0007669"/>
    <property type="project" value="UniProtKB-SubCell"/>
</dbReference>
<dbReference type="PROSITE" id="PS50157">
    <property type="entry name" value="ZINC_FINGER_C2H2_2"/>
    <property type="match status" value="1"/>
</dbReference>
<evidence type="ECO:0000256" key="4">
    <source>
        <dbReference type="ARBA" id="ARBA00022833"/>
    </source>
</evidence>
<keyword evidence="3 6" id="KW-0863">Zinc-finger</keyword>
<feature type="compositionally biased region" description="Basic and acidic residues" evidence="7">
    <location>
        <begin position="1"/>
        <end position="11"/>
    </location>
</feature>
<keyword evidence="2" id="KW-0479">Metal-binding</keyword>
<proteinExistence type="predicted"/>
<feature type="domain" description="C2H2-type" evidence="8">
    <location>
        <begin position="71"/>
        <end position="98"/>
    </location>
</feature>
<feature type="compositionally biased region" description="Low complexity" evidence="7">
    <location>
        <begin position="23"/>
        <end position="32"/>
    </location>
</feature>
<protein>
    <recommendedName>
        <fullName evidence="8">C2H2-type domain-containing protein</fullName>
    </recommendedName>
</protein>
<dbReference type="InterPro" id="IPR013087">
    <property type="entry name" value="Znf_C2H2_type"/>
</dbReference>
<evidence type="ECO:0000256" key="3">
    <source>
        <dbReference type="ARBA" id="ARBA00022771"/>
    </source>
</evidence>
<keyword evidence="10" id="KW-1185">Reference proteome</keyword>
<dbReference type="SUPFAM" id="SSF57667">
    <property type="entry name" value="beta-beta-alpha zinc fingers"/>
    <property type="match status" value="1"/>
</dbReference>
<evidence type="ECO:0000256" key="7">
    <source>
        <dbReference type="SAM" id="MobiDB-lite"/>
    </source>
</evidence>
<evidence type="ECO:0000313" key="10">
    <source>
        <dbReference type="Proteomes" id="UP001159364"/>
    </source>
</evidence>
<evidence type="ECO:0000256" key="5">
    <source>
        <dbReference type="ARBA" id="ARBA00023242"/>
    </source>
</evidence>
<dbReference type="Proteomes" id="UP001159364">
    <property type="component" value="Linkage Group LG03"/>
</dbReference>
<comment type="subcellular location">
    <subcellularLocation>
        <location evidence="1">Nucleus</location>
    </subcellularLocation>
</comment>
<dbReference type="AlphaFoldDB" id="A0AAV8TVB7"/>
<dbReference type="Gene3D" id="3.30.160.60">
    <property type="entry name" value="Classic Zinc Finger"/>
    <property type="match status" value="1"/>
</dbReference>
<comment type="caution">
    <text evidence="9">The sequence shown here is derived from an EMBL/GenBank/DDBJ whole genome shotgun (WGS) entry which is preliminary data.</text>
</comment>
<evidence type="ECO:0000256" key="2">
    <source>
        <dbReference type="ARBA" id="ARBA00022723"/>
    </source>
</evidence>
<dbReference type="EMBL" id="JAIWQS010000003">
    <property type="protein sequence ID" value="KAJ8770416.1"/>
    <property type="molecule type" value="Genomic_DNA"/>
</dbReference>
<reference evidence="9 10" key="1">
    <citation type="submission" date="2021-09" db="EMBL/GenBank/DDBJ databases">
        <title>Genomic insights and catalytic innovation underlie evolution of tropane alkaloids biosynthesis.</title>
        <authorList>
            <person name="Wang Y.-J."/>
            <person name="Tian T."/>
            <person name="Huang J.-P."/>
            <person name="Huang S.-X."/>
        </authorList>
    </citation>
    <scope>NUCLEOTIDE SEQUENCE [LARGE SCALE GENOMIC DNA]</scope>
    <source>
        <strain evidence="9">KIB-2018</strain>
        <tissue evidence="9">Leaf</tissue>
    </source>
</reference>
<keyword evidence="5" id="KW-0539">Nucleus</keyword>
<feature type="region of interest" description="Disordered" evidence="7">
    <location>
        <begin position="207"/>
        <end position="228"/>
    </location>
</feature>
<feature type="compositionally biased region" description="Polar residues" evidence="7">
    <location>
        <begin position="33"/>
        <end position="43"/>
    </location>
</feature>
<evidence type="ECO:0000256" key="6">
    <source>
        <dbReference type="PROSITE-ProRule" id="PRU00042"/>
    </source>
</evidence>
<accession>A0AAV8TVB7</accession>
<feature type="compositionally biased region" description="Low complexity" evidence="7">
    <location>
        <begin position="217"/>
        <end position="228"/>
    </location>
</feature>
<dbReference type="GO" id="GO:0008270">
    <property type="term" value="F:zinc ion binding"/>
    <property type="evidence" value="ECO:0007669"/>
    <property type="project" value="UniProtKB-KW"/>
</dbReference>
<gene>
    <name evidence="9" type="ORF">K2173_015030</name>
</gene>
<keyword evidence="4" id="KW-0862">Zinc</keyword>
<evidence type="ECO:0000259" key="8">
    <source>
        <dbReference type="PROSITE" id="PS50157"/>
    </source>
</evidence>
<dbReference type="Pfam" id="PF13912">
    <property type="entry name" value="zf-C2H2_6"/>
    <property type="match status" value="1"/>
</dbReference>
<evidence type="ECO:0000256" key="1">
    <source>
        <dbReference type="ARBA" id="ARBA00004123"/>
    </source>
</evidence>
<dbReference type="GO" id="GO:0009788">
    <property type="term" value="P:negative regulation of abscisic acid-activated signaling pathway"/>
    <property type="evidence" value="ECO:0007669"/>
    <property type="project" value="InterPro"/>
</dbReference>
<dbReference type="InterPro" id="IPR036236">
    <property type="entry name" value="Znf_C2H2_sf"/>
</dbReference>
<organism evidence="9 10">
    <name type="scientific">Erythroxylum novogranatense</name>
    <dbReference type="NCBI Taxonomy" id="1862640"/>
    <lineage>
        <taxon>Eukaryota</taxon>
        <taxon>Viridiplantae</taxon>
        <taxon>Streptophyta</taxon>
        <taxon>Embryophyta</taxon>
        <taxon>Tracheophyta</taxon>
        <taxon>Spermatophyta</taxon>
        <taxon>Magnoliopsida</taxon>
        <taxon>eudicotyledons</taxon>
        <taxon>Gunneridae</taxon>
        <taxon>Pentapetalae</taxon>
        <taxon>rosids</taxon>
        <taxon>fabids</taxon>
        <taxon>Malpighiales</taxon>
        <taxon>Erythroxylaceae</taxon>
        <taxon>Erythroxylum</taxon>
    </lineage>
</organism>
<dbReference type="PANTHER" id="PTHR47287:SF13">
    <property type="entry name" value="C2H2-TYPE DOMAIN-CONTAINING PROTEIN"/>
    <property type="match status" value="1"/>
</dbReference>
<name>A0AAV8TVB7_9ROSI</name>
<dbReference type="PROSITE" id="PS00028">
    <property type="entry name" value="ZINC_FINGER_C2H2_1"/>
    <property type="match status" value="1"/>
</dbReference>
<dbReference type="PANTHER" id="PTHR47287">
    <property type="entry name" value="C2H2 AND C2HC ZINC FINGERS SUPERFAMILY PROTEIN"/>
    <property type="match status" value="1"/>
</dbReference>